<keyword evidence="4 7" id="KW-0418">Kinase</keyword>
<dbReference type="InterPro" id="IPR023000">
    <property type="entry name" value="Shikimate_kinase_CS"/>
</dbReference>
<dbReference type="InterPro" id="IPR001048">
    <property type="entry name" value="Asp/Glu/Uridylate_kinase"/>
</dbReference>
<proteinExistence type="inferred from homology"/>
<dbReference type="InterPro" id="IPR036393">
    <property type="entry name" value="AceGlu_kinase-like_sf"/>
</dbReference>
<evidence type="ECO:0000259" key="8">
    <source>
        <dbReference type="Pfam" id="PF00696"/>
    </source>
</evidence>
<evidence type="ECO:0000256" key="3">
    <source>
        <dbReference type="ARBA" id="ARBA00022741"/>
    </source>
</evidence>
<sequence>MEKIIIALGGNALRRKGEPFTIEHQYMNASKVIKPVVALAEEGYKICITHGNGPQVGVEFFRNIYSRHKFPPYPLDALNAETQGWIGYVISRAVRKQLREDKIDKEVVALVTQVVVDKDDPAFKNPTKPIGDFFTKEEAEELIKNFGWIMKEDAGRGYRVVVPSPKPLRTVEAPIISKLVDEGVIVIASGGGGIPVVEEDGVLKGVEAVIDKDRASALLGREIKADLFMILTEVDYVYVNFGKPDARPLKEVSVSELKKYYEEGQFPEGSMGPKIEAAFDFLENGGSKVIITSIERAHDALYNGFGTHIYK</sequence>
<dbReference type="AlphaFoldDB" id="A0A7V3KP46"/>
<dbReference type="PRINTS" id="PR01469">
    <property type="entry name" value="CARBMTKINASE"/>
</dbReference>
<protein>
    <recommendedName>
        <fullName evidence="6 7">Carbamate kinase</fullName>
    </recommendedName>
</protein>
<dbReference type="InterPro" id="IPR003964">
    <property type="entry name" value="Carb_kinase"/>
</dbReference>
<dbReference type="Gene3D" id="3.40.1160.10">
    <property type="entry name" value="Acetylglutamate kinase-like"/>
    <property type="match status" value="1"/>
</dbReference>
<dbReference type="GO" id="GO:0008804">
    <property type="term" value="F:carbamate kinase activity"/>
    <property type="evidence" value="ECO:0007669"/>
    <property type="project" value="UniProtKB-UniRule"/>
</dbReference>
<dbReference type="FunFam" id="3.40.1160.10:FF:000007">
    <property type="entry name" value="Carbamate kinase"/>
    <property type="match status" value="1"/>
</dbReference>
<dbReference type="PIRSF" id="PIRSF000723">
    <property type="entry name" value="Carbamate_kin"/>
    <property type="match status" value="1"/>
</dbReference>
<organism evidence="9">
    <name type="scientific">candidate division WOR-3 bacterium</name>
    <dbReference type="NCBI Taxonomy" id="2052148"/>
    <lineage>
        <taxon>Bacteria</taxon>
        <taxon>Bacteria division WOR-3</taxon>
    </lineage>
</organism>
<dbReference type="PROSITE" id="PS01128">
    <property type="entry name" value="SHIKIMATE_KINASE"/>
    <property type="match status" value="1"/>
</dbReference>
<dbReference type="PANTHER" id="PTHR30409:SF1">
    <property type="entry name" value="CARBAMATE KINASE-RELATED"/>
    <property type="match status" value="1"/>
</dbReference>
<dbReference type="GO" id="GO:0005524">
    <property type="term" value="F:ATP binding"/>
    <property type="evidence" value="ECO:0007669"/>
    <property type="project" value="UniProtKB-KW"/>
</dbReference>
<dbReference type="GO" id="GO:0019546">
    <property type="term" value="P:L-arginine deiminase pathway"/>
    <property type="evidence" value="ECO:0007669"/>
    <property type="project" value="TreeGrafter"/>
</dbReference>
<keyword evidence="3" id="KW-0547">Nucleotide-binding</keyword>
<dbReference type="Pfam" id="PF00696">
    <property type="entry name" value="AA_kinase"/>
    <property type="match status" value="1"/>
</dbReference>
<dbReference type="SUPFAM" id="SSF53633">
    <property type="entry name" value="Carbamate kinase-like"/>
    <property type="match status" value="1"/>
</dbReference>
<evidence type="ECO:0000256" key="1">
    <source>
        <dbReference type="ARBA" id="ARBA00011066"/>
    </source>
</evidence>
<dbReference type="NCBIfam" id="NF009007">
    <property type="entry name" value="PRK12352.1"/>
    <property type="match status" value="1"/>
</dbReference>
<name>A0A7V3KP46_UNCW3</name>
<evidence type="ECO:0000313" key="9">
    <source>
        <dbReference type="EMBL" id="HGB36274.1"/>
    </source>
</evidence>
<keyword evidence="2 7" id="KW-0808">Transferase</keyword>
<evidence type="ECO:0000256" key="7">
    <source>
        <dbReference type="PIRNR" id="PIRNR000723"/>
    </source>
</evidence>
<evidence type="ECO:0000256" key="5">
    <source>
        <dbReference type="ARBA" id="ARBA00022840"/>
    </source>
</evidence>
<keyword evidence="5" id="KW-0067">ATP-binding</keyword>
<feature type="domain" description="Aspartate/glutamate/uridylate kinase" evidence="8">
    <location>
        <begin position="3"/>
        <end position="293"/>
    </location>
</feature>
<evidence type="ECO:0000256" key="2">
    <source>
        <dbReference type="ARBA" id="ARBA00022679"/>
    </source>
</evidence>
<evidence type="ECO:0000256" key="4">
    <source>
        <dbReference type="ARBA" id="ARBA00022777"/>
    </source>
</evidence>
<gene>
    <name evidence="9" type="primary">arcC</name>
    <name evidence="9" type="ORF">ENV38_05160</name>
</gene>
<accession>A0A7V3KP46</accession>
<dbReference type="PANTHER" id="PTHR30409">
    <property type="entry name" value="CARBAMATE KINASE"/>
    <property type="match status" value="1"/>
</dbReference>
<comment type="similarity">
    <text evidence="1 7">Belongs to the carbamate kinase family.</text>
</comment>
<dbReference type="NCBIfam" id="TIGR00746">
    <property type="entry name" value="arcC"/>
    <property type="match status" value="1"/>
</dbReference>
<evidence type="ECO:0000256" key="6">
    <source>
        <dbReference type="NCBIfam" id="TIGR00746"/>
    </source>
</evidence>
<dbReference type="GO" id="GO:0005829">
    <property type="term" value="C:cytosol"/>
    <property type="evidence" value="ECO:0007669"/>
    <property type="project" value="TreeGrafter"/>
</dbReference>
<comment type="caution">
    <text evidence="9">The sequence shown here is derived from an EMBL/GenBank/DDBJ whole genome shotgun (WGS) entry which is preliminary data.</text>
</comment>
<dbReference type="CDD" id="cd04235">
    <property type="entry name" value="AAK_CK"/>
    <property type="match status" value="1"/>
</dbReference>
<reference evidence="9" key="1">
    <citation type="journal article" date="2020" name="mSystems">
        <title>Genome- and Community-Level Interaction Insights into Carbon Utilization and Element Cycling Functions of Hydrothermarchaeota in Hydrothermal Sediment.</title>
        <authorList>
            <person name="Zhou Z."/>
            <person name="Liu Y."/>
            <person name="Xu W."/>
            <person name="Pan J."/>
            <person name="Luo Z.H."/>
            <person name="Li M."/>
        </authorList>
    </citation>
    <scope>NUCLEOTIDE SEQUENCE [LARGE SCALE GENOMIC DNA]</scope>
    <source>
        <strain evidence="9">SpSt-754</strain>
    </source>
</reference>
<dbReference type="EMBL" id="DTGD01000192">
    <property type="protein sequence ID" value="HGB36274.1"/>
    <property type="molecule type" value="Genomic_DNA"/>
</dbReference>